<accession>A0ABT4JRJ5</accession>
<evidence type="ECO:0000313" key="1">
    <source>
        <dbReference type="EMBL" id="MCZ2720964.1"/>
    </source>
</evidence>
<evidence type="ECO:0000313" key="2">
    <source>
        <dbReference type="Proteomes" id="UP001149719"/>
    </source>
</evidence>
<protein>
    <submittedName>
        <fullName evidence="1">Uncharacterized protein</fullName>
    </submittedName>
</protein>
<dbReference type="RefSeq" id="WP_269123268.1">
    <property type="nucleotide sequence ID" value="NZ_JAPUBN010000011.1"/>
</dbReference>
<keyword evidence="2" id="KW-1185">Reference proteome</keyword>
<name>A0ABT4JRJ5_9GAMM</name>
<dbReference type="EMBL" id="JAPUBN010000011">
    <property type="protein sequence ID" value="MCZ2720964.1"/>
    <property type="molecule type" value="Genomic_DNA"/>
</dbReference>
<organism evidence="1 2">
    <name type="scientific">Marinomonas phaeophyticola</name>
    <dbReference type="NCBI Taxonomy" id="3004091"/>
    <lineage>
        <taxon>Bacteria</taxon>
        <taxon>Pseudomonadati</taxon>
        <taxon>Pseudomonadota</taxon>
        <taxon>Gammaproteobacteria</taxon>
        <taxon>Oceanospirillales</taxon>
        <taxon>Oceanospirillaceae</taxon>
        <taxon>Marinomonas</taxon>
    </lineage>
</organism>
<dbReference type="Proteomes" id="UP001149719">
    <property type="component" value="Unassembled WGS sequence"/>
</dbReference>
<gene>
    <name evidence="1" type="ORF">O1D97_04705</name>
</gene>
<sequence>MTENAIPSEAKRLPVIDRVTSKYDEVQDRLRFVCAMNDESVISIWVTQRLLNRFVPILLDWLQEQLDVADKDQAEAFHTLAQTRAQLAMKENSPVIAPTNASLSDSAEDDQRTPVVLAGRSDEWLATTITLSKRPQELVLKISEADEVNAVVLPLPVAALRQWLCALQMLTKRAEWQLEWPTWLVPEQEKTSKNVH</sequence>
<reference evidence="1" key="1">
    <citation type="submission" date="2022-12" db="EMBL/GenBank/DDBJ databases">
        <title>Marinomonas 15G1-11 sp. nov, isolated from marine algae.</title>
        <authorList>
            <person name="Butt M."/>
            <person name="Choi D.G."/>
            <person name="Kim J.M."/>
            <person name="Lee J.K."/>
            <person name="Baek J.H."/>
            <person name="Jeon C.O."/>
        </authorList>
    </citation>
    <scope>NUCLEOTIDE SEQUENCE</scope>
    <source>
        <strain evidence="1">15G1-11</strain>
    </source>
</reference>
<proteinExistence type="predicted"/>
<comment type="caution">
    <text evidence="1">The sequence shown here is derived from an EMBL/GenBank/DDBJ whole genome shotgun (WGS) entry which is preliminary data.</text>
</comment>